<dbReference type="OrthoDB" id="1438637at2"/>
<dbReference type="Gene3D" id="1.25.40.20">
    <property type="entry name" value="Ankyrin repeat-containing domain"/>
    <property type="match status" value="1"/>
</dbReference>
<accession>A0A1N7GJT1</accession>
<dbReference type="AlphaFoldDB" id="A0A1N7GJT1"/>
<protein>
    <submittedName>
        <fullName evidence="2">Uncharacterized protein</fullName>
    </submittedName>
</protein>
<keyword evidence="1" id="KW-0040">ANK repeat</keyword>
<dbReference type="STRING" id="58117.SAMN05421833_129115"/>
<keyword evidence="3" id="KW-1185">Reference proteome</keyword>
<dbReference type="InterPro" id="IPR036770">
    <property type="entry name" value="Ankyrin_rpt-contain_sf"/>
</dbReference>
<dbReference type="RefSeq" id="WP_076440729.1">
    <property type="nucleotide sequence ID" value="NZ_FTNI01000029.1"/>
</dbReference>
<dbReference type="PROSITE" id="PS50088">
    <property type="entry name" value="ANK_REPEAT"/>
    <property type="match status" value="1"/>
</dbReference>
<dbReference type="Pfam" id="PF00023">
    <property type="entry name" value="Ank"/>
    <property type="match status" value="1"/>
</dbReference>
<sequence length="131" mass="14116">MEHKATSHEPMTPAHFAVEHGDLRELTRLLDAGADPNEVWSDMTLLMHAIDVEADGAIQTGEPLDAAGTAVLLAYGADPERSGPDGTIPRLFAFHYGHGLAVRLLEAHIARRHGGTMPNPCPELPPAEPRM</sequence>
<proteinExistence type="predicted"/>
<dbReference type="InterPro" id="IPR002110">
    <property type="entry name" value="Ankyrin_rpt"/>
</dbReference>
<dbReference type="SUPFAM" id="SSF48403">
    <property type="entry name" value="Ankyrin repeat"/>
    <property type="match status" value="1"/>
</dbReference>
<evidence type="ECO:0000313" key="3">
    <source>
        <dbReference type="Proteomes" id="UP000186096"/>
    </source>
</evidence>
<dbReference type="PROSITE" id="PS50297">
    <property type="entry name" value="ANK_REP_REGION"/>
    <property type="match status" value="1"/>
</dbReference>
<gene>
    <name evidence="2" type="ORF">SAMN05421833_129115</name>
</gene>
<name>A0A1N7GJT1_9ACTN</name>
<dbReference type="Proteomes" id="UP000186096">
    <property type="component" value="Unassembled WGS sequence"/>
</dbReference>
<evidence type="ECO:0000256" key="1">
    <source>
        <dbReference type="PROSITE-ProRule" id="PRU00023"/>
    </source>
</evidence>
<organism evidence="2 3">
    <name type="scientific">Microbispora rosea</name>
    <dbReference type="NCBI Taxonomy" id="58117"/>
    <lineage>
        <taxon>Bacteria</taxon>
        <taxon>Bacillati</taxon>
        <taxon>Actinomycetota</taxon>
        <taxon>Actinomycetes</taxon>
        <taxon>Streptosporangiales</taxon>
        <taxon>Streptosporangiaceae</taxon>
        <taxon>Microbispora</taxon>
    </lineage>
</organism>
<reference evidence="3" key="1">
    <citation type="submission" date="2017-01" db="EMBL/GenBank/DDBJ databases">
        <authorList>
            <person name="Varghese N."/>
            <person name="Submissions S."/>
        </authorList>
    </citation>
    <scope>NUCLEOTIDE SEQUENCE [LARGE SCALE GENOMIC DNA]</scope>
    <source>
        <strain evidence="3">ATCC 12950</strain>
    </source>
</reference>
<evidence type="ECO:0000313" key="2">
    <source>
        <dbReference type="EMBL" id="SIS12792.1"/>
    </source>
</evidence>
<feature type="repeat" description="ANK" evidence="1">
    <location>
        <begin position="9"/>
        <end position="37"/>
    </location>
</feature>
<dbReference type="EMBL" id="FTNI01000029">
    <property type="protein sequence ID" value="SIS12792.1"/>
    <property type="molecule type" value="Genomic_DNA"/>
</dbReference>